<evidence type="ECO:0000313" key="3">
    <source>
        <dbReference type="Proteomes" id="UP000677054"/>
    </source>
</evidence>
<keyword evidence="3" id="KW-1185">Reference proteome</keyword>
<reference evidence="2" key="1">
    <citation type="submission" date="2020-11" db="EMBL/GenBank/DDBJ databases">
        <authorList>
            <person name="Tran Van P."/>
        </authorList>
    </citation>
    <scope>NUCLEOTIDE SEQUENCE</scope>
</reference>
<proteinExistence type="predicted"/>
<name>A0A7R9FPZ4_9CRUS</name>
<dbReference type="EMBL" id="CAJPEV010003020">
    <property type="protein sequence ID" value="CAG0898695.1"/>
    <property type="molecule type" value="Genomic_DNA"/>
</dbReference>
<protein>
    <submittedName>
        <fullName evidence="2">Uncharacterized protein</fullName>
    </submittedName>
</protein>
<accession>A0A7R9FPZ4</accession>
<dbReference type="Proteomes" id="UP000677054">
    <property type="component" value="Unassembled WGS sequence"/>
</dbReference>
<keyword evidence="1" id="KW-1133">Transmembrane helix</keyword>
<gene>
    <name evidence="2" type="ORF">DSTB1V02_LOCUS10475</name>
</gene>
<keyword evidence="1" id="KW-0472">Membrane</keyword>
<evidence type="ECO:0000256" key="1">
    <source>
        <dbReference type="SAM" id="Phobius"/>
    </source>
</evidence>
<organism evidence="2">
    <name type="scientific">Darwinula stevensoni</name>
    <dbReference type="NCBI Taxonomy" id="69355"/>
    <lineage>
        <taxon>Eukaryota</taxon>
        <taxon>Metazoa</taxon>
        <taxon>Ecdysozoa</taxon>
        <taxon>Arthropoda</taxon>
        <taxon>Crustacea</taxon>
        <taxon>Oligostraca</taxon>
        <taxon>Ostracoda</taxon>
        <taxon>Podocopa</taxon>
        <taxon>Podocopida</taxon>
        <taxon>Darwinulocopina</taxon>
        <taxon>Darwinuloidea</taxon>
        <taxon>Darwinulidae</taxon>
        <taxon>Darwinula</taxon>
    </lineage>
</organism>
<dbReference type="EMBL" id="LR902537">
    <property type="protein sequence ID" value="CAD7250706.1"/>
    <property type="molecule type" value="Genomic_DNA"/>
</dbReference>
<evidence type="ECO:0000313" key="2">
    <source>
        <dbReference type="EMBL" id="CAD7250706.1"/>
    </source>
</evidence>
<sequence length="107" mass="11946">MPGFRIIQSPPFVCSHHRSWTLMAITLVSIGTSYRFAIMADQSAFKKSEDARIFLGTMVNHVDVLLSAAGTFREKNNPSTPSFSYIVPIIKYGMESGMMLKESLRSP</sequence>
<feature type="transmembrane region" description="Helical" evidence="1">
    <location>
        <begin position="20"/>
        <end position="38"/>
    </location>
</feature>
<dbReference type="AlphaFoldDB" id="A0A7R9FPZ4"/>
<keyword evidence="1" id="KW-0812">Transmembrane</keyword>